<feature type="transmembrane region" description="Helical" evidence="2">
    <location>
        <begin position="62"/>
        <end position="82"/>
    </location>
</feature>
<keyword evidence="2" id="KW-0812">Transmembrane</keyword>
<feature type="transmembrane region" description="Helical" evidence="2">
    <location>
        <begin position="94"/>
        <end position="112"/>
    </location>
</feature>
<dbReference type="Proteomes" id="UP001219605">
    <property type="component" value="Chromosome"/>
</dbReference>
<accession>A0ABY7ZTZ7</accession>
<name>A0ABY7ZTZ7_9ACTN</name>
<dbReference type="Pfam" id="PF10935">
    <property type="entry name" value="DUF2637"/>
    <property type="match status" value="1"/>
</dbReference>
<feature type="transmembrane region" description="Helical" evidence="2">
    <location>
        <begin position="118"/>
        <end position="137"/>
    </location>
</feature>
<dbReference type="EMBL" id="CP118615">
    <property type="protein sequence ID" value="WDZ86370.1"/>
    <property type="molecule type" value="Genomic_DNA"/>
</dbReference>
<keyword evidence="4" id="KW-1185">Reference proteome</keyword>
<evidence type="ECO:0000256" key="1">
    <source>
        <dbReference type="SAM" id="MobiDB-lite"/>
    </source>
</evidence>
<sequence length="304" mass="31459">MTAPETGTFTEQFAAEYARNAVPTMLKAIGSIKRYNRFVLLGALLTSYLHQAHYLWTQNAGYFAYLVPLIFDAAMVSMLTVVRTSGIARDAKRGAMVVFVGAALLSATINFASPGSLGLRLVFALVVVLVIGVELVAGRIRPDFAAIEAEAAALLAAANDLAAKNQPSAVEQVNPISVQVAEQVTSEPTPPAAITSAPATPAEPAVTTEPDSDPVPVAVADPTPTPTAVPAPEPVSTPAAEPVTVPTHLLPTARFAAVQHEQATGHPITADELAARLNLTPPVAAALLDAITEPTVNGTPVGAR</sequence>
<dbReference type="RefSeq" id="WP_275033176.1">
    <property type="nucleotide sequence ID" value="NZ_CP118615.1"/>
</dbReference>
<keyword evidence="2" id="KW-0472">Membrane</keyword>
<evidence type="ECO:0000256" key="2">
    <source>
        <dbReference type="SAM" id="Phobius"/>
    </source>
</evidence>
<proteinExistence type="predicted"/>
<protein>
    <submittedName>
        <fullName evidence="3">DUF2637 domain-containing protein</fullName>
    </submittedName>
</protein>
<evidence type="ECO:0000313" key="3">
    <source>
        <dbReference type="EMBL" id="WDZ86370.1"/>
    </source>
</evidence>
<dbReference type="InterPro" id="IPR021235">
    <property type="entry name" value="DUF2637"/>
</dbReference>
<gene>
    <name evidence="3" type="ORF">PVK37_08200</name>
</gene>
<feature type="region of interest" description="Disordered" evidence="1">
    <location>
        <begin position="183"/>
        <end position="241"/>
    </location>
</feature>
<feature type="compositionally biased region" description="Pro residues" evidence="1">
    <location>
        <begin position="223"/>
        <end position="235"/>
    </location>
</feature>
<evidence type="ECO:0000313" key="4">
    <source>
        <dbReference type="Proteomes" id="UP001219605"/>
    </source>
</evidence>
<feature type="transmembrane region" description="Helical" evidence="2">
    <location>
        <begin position="35"/>
        <end position="56"/>
    </location>
</feature>
<organism evidence="3 4">
    <name type="scientific">Micromonospora cathayae</name>
    <dbReference type="NCBI Taxonomy" id="3028804"/>
    <lineage>
        <taxon>Bacteria</taxon>
        <taxon>Bacillati</taxon>
        <taxon>Actinomycetota</taxon>
        <taxon>Actinomycetes</taxon>
        <taxon>Micromonosporales</taxon>
        <taxon>Micromonosporaceae</taxon>
        <taxon>Micromonospora</taxon>
    </lineage>
</organism>
<keyword evidence="2" id="KW-1133">Transmembrane helix</keyword>
<feature type="compositionally biased region" description="Low complexity" evidence="1">
    <location>
        <begin position="192"/>
        <end position="222"/>
    </location>
</feature>
<reference evidence="3 4" key="1">
    <citation type="submission" date="2023-02" db="EMBL/GenBank/DDBJ databases">
        <authorList>
            <person name="Mo P."/>
        </authorList>
    </citation>
    <scope>NUCLEOTIDE SEQUENCE [LARGE SCALE GENOMIC DNA]</scope>
    <source>
        <strain evidence="3 4">HUAS 3</strain>
    </source>
</reference>